<evidence type="ECO:0000259" key="12">
    <source>
        <dbReference type="PROSITE" id="PS50109"/>
    </source>
</evidence>
<keyword evidence="8 11" id="KW-1133">Transmembrane helix</keyword>
<dbReference type="SMART" id="SM00304">
    <property type="entry name" value="HAMP"/>
    <property type="match status" value="1"/>
</dbReference>
<keyword evidence="9" id="KW-0902">Two-component regulatory system</keyword>
<dbReference type="SUPFAM" id="SSF47384">
    <property type="entry name" value="Homodimeric domain of signal transducing histidine kinase"/>
    <property type="match status" value="1"/>
</dbReference>
<dbReference type="CDD" id="cd00082">
    <property type="entry name" value="HisKA"/>
    <property type="match status" value="1"/>
</dbReference>
<keyword evidence="7 14" id="KW-0418">Kinase</keyword>
<evidence type="ECO:0000256" key="2">
    <source>
        <dbReference type="ARBA" id="ARBA00004370"/>
    </source>
</evidence>
<dbReference type="Gene3D" id="6.10.340.10">
    <property type="match status" value="1"/>
</dbReference>
<evidence type="ECO:0000256" key="4">
    <source>
        <dbReference type="ARBA" id="ARBA00022553"/>
    </source>
</evidence>
<dbReference type="Pfam" id="PF02518">
    <property type="entry name" value="HATPase_c"/>
    <property type="match status" value="1"/>
</dbReference>
<dbReference type="Pfam" id="PF00672">
    <property type="entry name" value="HAMP"/>
    <property type="match status" value="1"/>
</dbReference>
<evidence type="ECO:0000313" key="14">
    <source>
        <dbReference type="EMBL" id="SBW00870.1"/>
    </source>
</evidence>
<accession>A0A212JN81</accession>
<evidence type="ECO:0000256" key="5">
    <source>
        <dbReference type="ARBA" id="ARBA00022679"/>
    </source>
</evidence>
<dbReference type="InterPro" id="IPR003594">
    <property type="entry name" value="HATPase_dom"/>
</dbReference>
<proteinExistence type="predicted"/>
<keyword evidence="5 14" id="KW-0808">Transferase</keyword>
<dbReference type="PROSITE" id="PS50885">
    <property type="entry name" value="HAMP"/>
    <property type="match status" value="1"/>
</dbReference>
<comment type="catalytic activity">
    <reaction evidence="1">
        <text>ATP + protein L-histidine = ADP + protein N-phospho-L-histidine.</text>
        <dbReference type="EC" id="2.7.13.3"/>
    </reaction>
</comment>
<dbReference type="Gene3D" id="1.10.287.130">
    <property type="match status" value="1"/>
</dbReference>
<dbReference type="InterPro" id="IPR036097">
    <property type="entry name" value="HisK_dim/P_sf"/>
</dbReference>
<dbReference type="PROSITE" id="PS50109">
    <property type="entry name" value="HIS_KIN"/>
    <property type="match status" value="1"/>
</dbReference>
<evidence type="ECO:0000259" key="13">
    <source>
        <dbReference type="PROSITE" id="PS50885"/>
    </source>
</evidence>
<sequence>MKIRSWWRQLSFFWKTFLYLLISMLALVALVEGVAEPLAEDMLLSFSGEVRRWHDVLLWVASVIIPALACSYFFANALARKINAMASAAARMSRGNFAARLEVCPGSRDVFDRLAGSFNDMAQSLESLIADERRLLTDISHELRSPLARMHIALELLPLKEDGAERERLIRRLEKDVRHMNELVEMLLAQSRERLLALNAEEEAVDLSALLQDVVTDIAFNGQPEGKTVTSVVPSGVLVMGYAPLFRTMLMNVGMNALFYTPPGRPVYVYLARGDGEVRIHIRDFGTGVAEADLENIFRIFYRADDSRTRATGGAGLGLALAREAATLCGGVLEARNANPGLEVCARFPALPALPEAGEPVNPGQNT</sequence>
<feature type="domain" description="Histidine kinase" evidence="12">
    <location>
        <begin position="138"/>
        <end position="352"/>
    </location>
</feature>
<dbReference type="PANTHER" id="PTHR45436:SF5">
    <property type="entry name" value="SENSOR HISTIDINE KINASE TRCS"/>
    <property type="match status" value="1"/>
</dbReference>
<dbReference type="PANTHER" id="PTHR45436">
    <property type="entry name" value="SENSOR HISTIDINE KINASE YKOH"/>
    <property type="match status" value="1"/>
</dbReference>
<evidence type="ECO:0000256" key="1">
    <source>
        <dbReference type="ARBA" id="ARBA00000085"/>
    </source>
</evidence>
<dbReference type="InterPro" id="IPR004358">
    <property type="entry name" value="Sig_transdc_His_kin-like_C"/>
</dbReference>
<dbReference type="GO" id="GO:0016020">
    <property type="term" value="C:membrane"/>
    <property type="evidence" value="ECO:0007669"/>
    <property type="project" value="UniProtKB-SubCell"/>
</dbReference>
<dbReference type="PRINTS" id="PR00344">
    <property type="entry name" value="BCTRLSENSOR"/>
</dbReference>
<dbReference type="InterPro" id="IPR036890">
    <property type="entry name" value="HATPase_C_sf"/>
</dbReference>
<reference evidence="14" key="1">
    <citation type="submission" date="2016-04" db="EMBL/GenBank/DDBJ databases">
        <authorList>
            <person name="Evans L.H."/>
            <person name="Alamgir A."/>
            <person name="Owens N."/>
            <person name="Weber N.D."/>
            <person name="Virtaneva K."/>
            <person name="Barbian K."/>
            <person name="Babar A."/>
            <person name="Rosenke K."/>
        </authorList>
    </citation>
    <scope>NUCLEOTIDE SEQUENCE</scope>
    <source>
        <strain evidence="14">86</strain>
    </source>
</reference>
<evidence type="ECO:0000256" key="3">
    <source>
        <dbReference type="ARBA" id="ARBA00012438"/>
    </source>
</evidence>
<dbReference type="SUPFAM" id="SSF55874">
    <property type="entry name" value="ATPase domain of HSP90 chaperone/DNA topoisomerase II/histidine kinase"/>
    <property type="match status" value="1"/>
</dbReference>
<feature type="transmembrane region" description="Helical" evidence="11">
    <location>
        <begin position="57"/>
        <end position="75"/>
    </location>
</feature>
<keyword evidence="10 11" id="KW-0472">Membrane</keyword>
<evidence type="ECO:0000256" key="10">
    <source>
        <dbReference type="ARBA" id="ARBA00023136"/>
    </source>
</evidence>
<feature type="domain" description="HAMP" evidence="13">
    <location>
        <begin position="76"/>
        <end position="130"/>
    </location>
</feature>
<gene>
    <name evidence="14" type="ORF">KL86DPRO_11857</name>
</gene>
<evidence type="ECO:0000256" key="7">
    <source>
        <dbReference type="ARBA" id="ARBA00022777"/>
    </source>
</evidence>
<dbReference type="SUPFAM" id="SSF158472">
    <property type="entry name" value="HAMP domain-like"/>
    <property type="match status" value="1"/>
</dbReference>
<dbReference type="InterPro" id="IPR003661">
    <property type="entry name" value="HisK_dim/P_dom"/>
</dbReference>
<dbReference type="EMBL" id="FLUQ01000001">
    <property type="protein sequence ID" value="SBW00870.1"/>
    <property type="molecule type" value="Genomic_DNA"/>
</dbReference>
<evidence type="ECO:0000256" key="6">
    <source>
        <dbReference type="ARBA" id="ARBA00022692"/>
    </source>
</evidence>
<dbReference type="InterPro" id="IPR005467">
    <property type="entry name" value="His_kinase_dom"/>
</dbReference>
<dbReference type="SMART" id="SM00387">
    <property type="entry name" value="HATPase_c"/>
    <property type="match status" value="1"/>
</dbReference>
<dbReference type="EC" id="2.7.13.3" evidence="3"/>
<comment type="subcellular location">
    <subcellularLocation>
        <location evidence="2">Membrane</location>
    </subcellularLocation>
</comment>
<evidence type="ECO:0000256" key="11">
    <source>
        <dbReference type="SAM" id="Phobius"/>
    </source>
</evidence>
<evidence type="ECO:0000256" key="9">
    <source>
        <dbReference type="ARBA" id="ARBA00023012"/>
    </source>
</evidence>
<dbReference type="InterPro" id="IPR003660">
    <property type="entry name" value="HAMP_dom"/>
</dbReference>
<name>A0A212JN81_9DELT</name>
<keyword evidence="6 11" id="KW-0812">Transmembrane</keyword>
<evidence type="ECO:0000256" key="8">
    <source>
        <dbReference type="ARBA" id="ARBA00022989"/>
    </source>
</evidence>
<dbReference type="AlphaFoldDB" id="A0A212JN81"/>
<keyword evidence="4" id="KW-0597">Phosphoprotein</keyword>
<dbReference type="InterPro" id="IPR050428">
    <property type="entry name" value="TCS_sensor_his_kinase"/>
</dbReference>
<dbReference type="CDD" id="cd06225">
    <property type="entry name" value="HAMP"/>
    <property type="match status" value="1"/>
</dbReference>
<organism evidence="14">
    <name type="scientific">uncultured delta proteobacterium</name>
    <dbReference type="NCBI Taxonomy" id="34034"/>
    <lineage>
        <taxon>Bacteria</taxon>
        <taxon>Deltaproteobacteria</taxon>
        <taxon>environmental samples</taxon>
    </lineage>
</organism>
<dbReference type="GO" id="GO:0000155">
    <property type="term" value="F:phosphorelay sensor kinase activity"/>
    <property type="evidence" value="ECO:0007669"/>
    <property type="project" value="InterPro"/>
</dbReference>
<dbReference type="SMART" id="SM00388">
    <property type="entry name" value="HisKA"/>
    <property type="match status" value="1"/>
</dbReference>
<protein>
    <recommendedName>
        <fullName evidence="3">histidine kinase</fullName>
        <ecNumber evidence="3">2.7.13.3</ecNumber>
    </recommendedName>
</protein>
<dbReference type="Pfam" id="PF00512">
    <property type="entry name" value="HisKA"/>
    <property type="match status" value="1"/>
</dbReference>
<dbReference type="Gene3D" id="3.30.565.10">
    <property type="entry name" value="Histidine kinase-like ATPase, C-terminal domain"/>
    <property type="match status" value="1"/>
</dbReference>